<dbReference type="OrthoDB" id="5188748at2"/>
<dbReference type="SUPFAM" id="SSF54909">
    <property type="entry name" value="Dimeric alpha+beta barrel"/>
    <property type="match status" value="1"/>
</dbReference>
<dbReference type="EMBL" id="SHLC01000001">
    <property type="protein sequence ID" value="RZU64873.1"/>
    <property type="molecule type" value="Genomic_DNA"/>
</dbReference>
<dbReference type="AlphaFoldDB" id="A0A4Q8ALP4"/>
<gene>
    <name evidence="1" type="ORF">EV379_1184</name>
</gene>
<dbReference type="Proteomes" id="UP000291483">
    <property type="component" value="Unassembled WGS sequence"/>
</dbReference>
<dbReference type="Gene3D" id="3.30.70.100">
    <property type="match status" value="1"/>
</dbReference>
<comment type="caution">
    <text evidence="1">The sequence shown here is derived from an EMBL/GenBank/DDBJ whole genome shotgun (WGS) entry which is preliminary data.</text>
</comment>
<evidence type="ECO:0000313" key="1">
    <source>
        <dbReference type="EMBL" id="RZU64873.1"/>
    </source>
</evidence>
<keyword evidence="2" id="KW-1185">Reference proteome</keyword>
<accession>A0A4Q8ALP4</accession>
<name>A0A4Q8ALP4_9MICO</name>
<evidence type="ECO:0008006" key="3">
    <source>
        <dbReference type="Google" id="ProtNLM"/>
    </source>
</evidence>
<evidence type="ECO:0000313" key="2">
    <source>
        <dbReference type="Proteomes" id="UP000291483"/>
    </source>
</evidence>
<sequence>MTERTFQLRHYTTVPEHFDGFVAWWARTLPPLRARHGFAVESAYGIRDRHQFIWVVSHPGDRAAFEAAERRYADAADRAAAFAGIPNWMETMDITFVDAVTTTAQEIDRQEPGEAPQ</sequence>
<dbReference type="InterPro" id="IPR011008">
    <property type="entry name" value="Dimeric_a/b-barrel"/>
</dbReference>
<proteinExistence type="predicted"/>
<dbReference type="RefSeq" id="WP_130505306.1">
    <property type="nucleotide sequence ID" value="NZ_SHLC01000001.1"/>
</dbReference>
<reference evidence="1 2" key="1">
    <citation type="submission" date="2019-02" db="EMBL/GenBank/DDBJ databases">
        <title>Sequencing the genomes of 1000 actinobacteria strains.</title>
        <authorList>
            <person name="Klenk H.-P."/>
        </authorList>
    </citation>
    <scope>NUCLEOTIDE SEQUENCE [LARGE SCALE GENOMIC DNA]</scope>
    <source>
        <strain evidence="1 2">DSM 18319</strain>
    </source>
</reference>
<organism evidence="1 2">
    <name type="scientific">Microterricola gilva</name>
    <dbReference type="NCBI Taxonomy" id="393267"/>
    <lineage>
        <taxon>Bacteria</taxon>
        <taxon>Bacillati</taxon>
        <taxon>Actinomycetota</taxon>
        <taxon>Actinomycetes</taxon>
        <taxon>Micrococcales</taxon>
        <taxon>Microbacteriaceae</taxon>
        <taxon>Microterricola</taxon>
    </lineage>
</organism>
<protein>
    <recommendedName>
        <fullName evidence="3">NIPSNAP protein</fullName>
    </recommendedName>
</protein>